<dbReference type="PANTHER" id="PTHR11601:SF34">
    <property type="entry name" value="CYSTEINE DESULFURASE"/>
    <property type="match status" value="1"/>
</dbReference>
<feature type="domain" description="Aminotransferase class V" evidence="9">
    <location>
        <begin position="7"/>
        <end position="373"/>
    </location>
</feature>
<reference evidence="10 11" key="1">
    <citation type="journal article" date="2016" name="Nat. Commun.">
        <title>Thousands of microbial genomes shed light on interconnected biogeochemical processes in an aquifer system.</title>
        <authorList>
            <person name="Anantharaman K."/>
            <person name="Brown C.T."/>
            <person name="Hug L.A."/>
            <person name="Sharon I."/>
            <person name="Castelle C.J."/>
            <person name="Probst A.J."/>
            <person name="Thomas B.C."/>
            <person name="Singh A."/>
            <person name="Wilkins M.J."/>
            <person name="Karaoz U."/>
            <person name="Brodie E.L."/>
            <person name="Williams K.H."/>
            <person name="Hubbard S.S."/>
            <person name="Banfield J.F."/>
        </authorList>
    </citation>
    <scope>NUCLEOTIDE SEQUENCE [LARGE SCALE GENOMIC DNA]</scope>
</reference>
<evidence type="ECO:0000256" key="3">
    <source>
        <dbReference type="ARBA" id="ARBA00022679"/>
    </source>
</evidence>
<comment type="caution">
    <text evidence="10">The sequence shown here is derived from an EMBL/GenBank/DDBJ whole genome shotgun (WGS) entry which is preliminary data.</text>
</comment>
<evidence type="ECO:0000256" key="5">
    <source>
        <dbReference type="ARBA" id="ARBA00022898"/>
    </source>
</evidence>
<dbReference type="GO" id="GO:0046872">
    <property type="term" value="F:metal ion binding"/>
    <property type="evidence" value="ECO:0007669"/>
    <property type="project" value="UniProtKB-KW"/>
</dbReference>
<gene>
    <name evidence="10" type="ORF">A2569_02485</name>
</gene>
<dbReference type="GO" id="GO:0031071">
    <property type="term" value="F:cysteine desulfurase activity"/>
    <property type="evidence" value="ECO:0007669"/>
    <property type="project" value="UniProtKB-EC"/>
</dbReference>
<dbReference type="InterPro" id="IPR000192">
    <property type="entry name" value="Aminotrans_V_dom"/>
</dbReference>
<dbReference type="InterPro" id="IPR015422">
    <property type="entry name" value="PyrdxlP-dep_Trfase_small"/>
</dbReference>
<keyword evidence="7" id="KW-0411">Iron-sulfur</keyword>
<dbReference type="PIRSF" id="PIRSF005572">
    <property type="entry name" value="NifS"/>
    <property type="match status" value="1"/>
</dbReference>
<proteinExistence type="inferred from homology"/>
<evidence type="ECO:0000256" key="1">
    <source>
        <dbReference type="ARBA" id="ARBA00001933"/>
    </source>
</evidence>
<dbReference type="InterPro" id="IPR016454">
    <property type="entry name" value="Cysteine_dSase"/>
</dbReference>
<dbReference type="Gene3D" id="3.90.1150.10">
    <property type="entry name" value="Aspartate Aminotransferase, domain 1"/>
    <property type="match status" value="1"/>
</dbReference>
<organism evidence="10 11">
    <name type="scientific">Candidatus Vogelbacteria bacterium RIFOXYD1_FULL_51_18</name>
    <dbReference type="NCBI Taxonomy" id="1802440"/>
    <lineage>
        <taxon>Bacteria</taxon>
        <taxon>Candidatus Vogeliibacteriota</taxon>
    </lineage>
</organism>
<comment type="similarity">
    <text evidence="2">Belongs to the class-V pyridoxal-phosphate-dependent aminotransferase family. NifS/IscS subfamily.</text>
</comment>
<evidence type="ECO:0000256" key="8">
    <source>
        <dbReference type="ARBA" id="ARBA00050776"/>
    </source>
</evidence>
<protein>
    <recommendedName>
        <fullName evidence="9">Aminotransferase class V domain-containing protein</fullName>
    </recommendedName>
</protein>
<evidence type="ECO:0000256" key="4">
    <source>
        <dbReference type="ARBA" id="ARBA00022723"/>
    </source>
</evidence>
<keyword evidence="6" id="KW-0408">Iron</keyword>
<dbReference type="Pfam" id="PF00266">
    <property type="entry name" value="Aminotran_5"/>
    <property type="match status" value="1"/>
</dbReference>
<dbReference type="InterPro" id="IPR015421">
    <property type="entry name" value="PyrdxlP-dep_Trfase_major"/>
</dbReference>
<accession>A0A1G2QL86</accession>
<dbReference type="EMBL" id="MHTL01000008">
    <property type="protein sequence ID" value="OHA60849.1"/>
    <property type="molecule type" value="Genomic_DNA"/>
</dbReference>
<evidence type="ECO:0000313" key="10">
    <source>
        <dbReference type="EMBL" id="OHA60849.1"/>
    </source>
</evidence>
<name>A0A1G2QL86_9BACT</name>
<dbReference type="STRING" id="1802440.A2569_02485"/>
<comment type="cofactor">
    <cofactor evidence="1">
        <name>pyridoxal 5'-phosphate</name>
        <dbReference type="ChEBI" id="CHEBI:597326"/>
    </cofactor>
</comment>
<evidence type="ECO:0000313" key="11">
    <source>
        <dbReference type="Proteomes" id="UP000177090"/>
    </source>
</evidence>
<dbReference type="GO" id="GO:0051536">
    <property type="term" value="F:iron-sulfur cluster binding"/>
    <property type="evidence" value="ECO:0007669"/>
    <property type="project" value="UniProtKB-KW"/>
</dbReference>
<evidence type="ECO:0000256" key="2">
    <source>
        <dbReference type="ARBA" id="ARBA00006490"/>
    </source>
</evidence>
<dbReference type="Gene3D" id="1.10.260.50">
    <property type="match status" value="1"/>
</dbReference>
<dbReference type="Proteomes" id="UP000177090">
    <property type="component" value="Unassembled WGS sequence"/>
</dbReference>
<keyword evidence="3" id="KW-0808">Transferase</keyword>
<sequence>MERIDADSAAATPLDPRVRCAMERAAEACAGNPGSIHKEGERAHEELERARRSIARLIGAKPHEIIFTGGGTEGNNLALFGIAYGKERFGGSIVTSAIEHSSVQEPLRELQRRGCTLMELPCDADGHVRAEQILEALDSRTFLISIHLANNEIGTIQPIRQIAEALRRYRKEHASVYPYLHTDACQAPRTLSIMAETLGVDALTISGAKIYGPRGAGILYVREGTNLAPLFYGGGQEYGLRAGTEDVLACIGLAEALTVCAELRNEERERLTQLRDELIDALLALPGVVLNGSRGRERLPQNVHVSFKHIAGERMVVELDRRGIAAATGSACSARTKSASHVIRALASPEAPWRAEGALRLSLGRDATHAQVRMIADTISDILDACTHFYR</sequence>
<dbReference type="PANTHER" id="PTHR11601">
    <property type="entry name" value="CYSTEINE DESULFURYLASE FAMILY MEMBER"/>
    <property type="match status" value="1"/>
</dbReference>
<dbReference type="Gene3D" id="3.40.640.10">
    <property type="entry name" value="Type I PLP-dependent aspartate aminotransferase-like (Major domain)"/>
    <property type="match status" value="1"/>
</dbReference>
<dbReference type="SUPFAM" id="SSF53383">
    <property type="entry name" value="PLP-dependent transferases"/>
    <property type="match status" value="1"/>
</dbReference>
<evidence type="ECO:0000256" key="6">
    <source>
        <dbReference type="ARBA" id="ARBA00023004"/>
    </source>
</evidence>
<keyword evidence="5" id="KW-0663">Pyridoxal phosphate</keyword>
<evidence type="ECO:0000259" key="9">
    <source>
        <dbReference type="Pfam" id="PF00266"/>
    </source>
</evidence>
<evidence type="ECO:0000256" key="7">
    <source>
        <dbReference type="ARBA" id="ARBA00023014"/>
    </source>
</evidence>
<keyword evidence="4" id="KW-0479">Metal-binding</keyword>
<dbReference type="AlphaFoldDB" id="A0A1G2QL86"/>
<dbReference type="InterPro" id="IPR015424">
    <property type="entry name" value="PyrdxlP-dep_Trfase"/>
</dbReference>
<comment type="catalytic activity">
    <reaction evidence="8">
        <text>(sulfur carrier)-H + L-cysteine = (sulfur carrier)-SH + L-alanine</text>
        <dbReference type="Rhea" id="RHEA:43892"/>
        <dbReference type="Rhea" id="RHEA-COMP:14737"/>
        <dbReference type="Rhea" id="RHEA-COMP:14739"/>
        <dbReference type="ChEBI" id="CHEBI:29917"/>
        <dbReference type="ChEBI" id="CHEBI:35235"/>
        <dbReference type="ChEBI" id="CHEBI:57972"/>
        <dbReference type="ChEBI" id="CHEBI:64428"/>
        <dbReference type="EC" id="2.8.1.7"/>
    </reaction>
</comment>